<dbReference type="AlphaFoldDB" id="A0A1G2R5K9"/>
<evidence type="ECO:0008006" key="3">
    <source>
        <dbReference type="Google" id="ProtNLM"/>
    </source>
</evidence>
<evidence type="ECO:0000313" key="1">
    <source>
        <dbReference type="EMBL" id="OHA67848.1"/>
    </source>
</evidence>
<dbReference type="Proteomes" id="UP000178092">
    <property type="component" value="Unassembled WGS sequence"/>
</dbReference>
<dbReference type="Pfam" id="PF15781">
    <property type="entry name" value="ParE-like_toxin"/>
    <property type="match status" value="1"/>
</dbReference>
<accession>A0A1G2R5K9</accession>
<reference evidence="1 2" key="1">
    <citation type="journal article" date="2016" name="Nat. Commun.">
        <title>Thousands of microbial genomes shed light on interconnected biogeochemical processes in an aquifer system.</title>
        <authorList>
            <person name="Anantharaman K."/>
            <person name="Brown C.T."/>
            <person name="Hug L.A."/>
            <person name="Sharon I."/>
            <person name="Castelle C.J."/>
            <person name="Probst A.J."/>
            <person name="Thomas B.C."/>
            <person name="Singh A."/>
            <person name="Wilkins M.J."/>
            <person name="Karaoz U."/>
            <person name="Brodie E.L."/>
            <person name="Williams K.H."/>
            <person name="Hubbard S.S."/>
            <person name="Banfield J.F."/>
        </authorList>
    </citation>
    <scope>NUCLEOTIDE SEQUENCE [LARGE SCALE GENOMIC DNA]</scope>
</reference>
<name>A0A1G2R5K9_9BACT</name>
<gene>
    <name evidence="1" type="ORF">A3C04_02845</name>
</gene>
<dbReference type="EMBL" id="MHTV01000002">
    <property type="protein sequence ID" value="OHA67848.1"/>
    <property type="molecule type" value="Genomic_DNA"/>
</dbReference>
<organism evidence="1 2">
    <name type="scientific">Candidatus Wildermuthbacteria bacterium RIFCSPHIGHO2_02_FULL_45_25</name>
    <dbReference type="NCBI Taxonomy" id="1802450"/>
    <lineage>
        <taxon>Bacteria</taxon>
        <taxon>Candidatus Wildermuthiibacteriota</taxon>
    </lineage>
</organism>
<evidence type="ECO:0000313" key="2">
    <source>
        <dbReference type="Proteomes" id="UP000178092"/>
    </source>
</evidence>
<dbReference type="SUPFAM" id="SSF143011">
    <property type="entry name" value="RelE-like"/>
    <property type="match status" value="1"/>
</dbReference>
<sequence>MPPFKLEAHKAVKKDLRKISTQASGEIVNSILPQIARNPFDGIALTGTLRGFFKFVFHLEGISYRIVYQINEDEKIVLVLAIGTRENFYERLRRRLK</sequence>
<dbReference type="Gene3D" id="3.30.2310.20">
    <property type="entry name" value="RelE-like"/>
    <property type="match status" value="1"/>
</dbReference>
<dbReference type="InterPro" id="IPR035093">
    <property type="entry name" value="RelE/ParE_toxin_dom_sf"/>
</dbReference>
<comment type="caution">
    <text evidence="1">The sequence shown here is derived from an EMBL/GenBank/DDBJ whole genome shotgun (WGS) entry which is preliminary data.</text>
</comment>
<dbReference type="InterPro" id="IPR031552">
    <property type="entry name" value="ParE-like_toxin"/>
</dbReference>
<proteinExistence type="predicted"/>
<protein>
    <recommendedName>
        <fullName evidence="3">Addiction module toxin RelE</fullName>
    </recommendedName>
</protein>